<dbReference type="AlphaFoldDB" id="W4H1Z3"/>
<organism evidence="1">
    <name type="scientific">Aphanomyces astaci</name>
    <name type="common">Crayfish plague agent</name>
    <dbReference type="NCBI Taxonomy" id="112090"/>
    <lineage>
        <taxon>Eukaryota</taxon>
        <taxon>Sar</taxon>
        <taxon>Stramenopiles</taxon>
        <taxon>Oomycota</taxon>
        <taxon>Saprolegniomycetes</taxon>
        <taxon>Saprolegniales</taxon>
        <taxon>Verrucalvaceae</taxon>
        <taxon>Aphanomyces</taxon>
    </lineage>
</organism>
<dbReference type="VEuPathDB" id="FungiDB:H257_02451"/>
<sequence>MGRSARYAGQDGATTCMWPRLGNMKQLLGGVGAGTRNDRSRGKARVGDGDTYTVTYSVPGVVHLTTLLFDNTIEVYLADLEWLQSGLYLQQSVHLDHDIPSSHVSMKRRECLVRVKNVR</sequence>
<dbReference type="GeneID" id="20804447"/>
<protein>
    <submittedName>
        <fullName evidence="1">Uncharacterized protein</fullName>
    </submittedName>
</protein>
<evidence type="ECO:0000313" key="1">
    <source>
        <dbReference type="EMBL" id="ETV85927.1"/>
    </source>
</evidence>
<reference evidence="1" key="1">
    <citation type="submission" date="2013-12" db="EMBL/GenBank/DDBJ databases">
        <title>The Genome Sequence of Aphanomyces astaci APO3.</title>
        <authorList>
            <consortium name="The Broad Institute Genomics Platform"/>
            <person name="Russ C."/>
            <person name="Tyler B."/>
            <person name="van West P."/>
            <person name="Dieguez-Uribeondo J."/>
            <person name="Young S.K."/>
            <person name="Zeng Q."/>
            <person name="Gargeya S."/>
            <person name="Fitzgerald M."/>
            <person name="Abouelleil A."/>
            <person name="Alvarado L."/>
            <person name="Chapman S.B."/>
            <person name="Gainer-Dewar J."/>
            <person name="Goldberg J."/>
            <person name="Griggs A."/>
            <person name="Gujja S."/>
            <person name="Hansen M."/>
            <person name="Howarth C."/>
            <person name="Imamovic A."/>
            <person name="Ireland A."/>
            <person name="Larimer J."/>
            <person name="McCowan C."/>
            <person name="Murphy C."/>
            <person name="Pearson M."/>
            <person name="Poon T.W."/>
            <person name="Priest M."/>
            <person name="Roberts A."/>
            <person name="Saif S."/>
            <person name="Shea T."/>
            <person name="Sykes S."/>
            <person name="Wortman J."/>
            <person name="Nusbaum C."/>
            <person name="Birren B."/>
        </authorList>
    </citation>
    <scope>NUCLEOTIDE SEQUENCE [LARGE SCALE GENOMIC DNA]</scope>
    <source>
        <strain evidence="1">APO3</strain>
    </source>
</reference>
<dbReference type="RefSeq" id="XP_009824399.1">
    <property type="nucleotide sequence ID" value="XM_009826097.1"/>
</dbReference>
<proteinExistence type="predicted"/>
<gene>
    <name evidence="1" type="ORF">H257_02451</name>
</gene>
<dbReference type="EMBL" id="KI913117">
    <property type="protein sequence ID" value="ETV85927.1"/>
    <property type="molecule type" value="Genomic_DNA"/>
</dbReference>
<accession>W4H1Z3</accession>
<name>W4H1Z3_APHAT</name>